<dbReference type="InterPro" id="IPR017900">
    <property type="entry name" value="4Fe4S_Fe_S_CS"/>
</dbReference>
<feature type="domain" description="4Fe-4S ferredoxin-type" evidence="5">
    <location>
        <begin position="54"/>
        <end position="83"/>
    </location>
</feature>
<organism evidence="6 7">
    <name type="scientific">Thermoproteota archaeon</name>
    <dbReference type="NCBI Taxonomy" id="2056631"/>
    <lineage>
        <taxon>Archaea</taxon>
        <taxon>Thermoproteota</taxon>
    </lineage>
</organism>
<dbReference type="Pfam" id="PF12838">
    <property type="entry name" value="Fer4_7"/>
    <property type="match status" value="1"/>
</dbReference>
<evidence type="ECO:0000313" key="6">
    <source>
        <dbReference type="EMBL" id="RLE51370.1"/>
    </source>
</evidence>
<dbReference type="Proteomes" id="UP000272051">
    <property type="component" value="Unassembled WGS sequence"/>
</dbReference>
<name>A0A497EXC5_9CREN</name>
<feature type="domain" description="4Fe-4S ferredoxin-type" evidence="5">
    <location>
        <begin position="23"/>
        <end position="53"/>
    </location>
</feature>
<sequence length="145" mass="15918">MIVTTANCTKCYECVKVCPTKAFKIVRDLPFSCTTCGICAEVCPVKAIYRTRSGGLVVDRSRCRMCGLCVKHCPFGIAREEDGKIYGICVRCMKCIPVCPVGARVDVYSLFGRRLSYEEIMELSKPGRIEELIRAKEAVGGSSGS</sequence>
<keyword evidence="1" id="KW-0004">4Fe-4S</keyword>
<keyword evidence="4" id="KW-0411">Iron-sulfur</keyword>
<dbReference type="Gene3D" id="3.30.70.20">
    <property type="match status" value="2"/>
</dbReference>
<gene>
    <name evidence="6" type="ORF">DRJ33_06045</name>
</gene>
<reference evidence="6 7" key="1">
    <citation type="submission" date="2018-06" db="EMBL/GenBank/DDBJ databases">
        <title>Extensive metabolic versatility and redundancy in microbially diverse, dynamic hydrothermal sediments.</title>
        <authorList>
            <person name="Dombrowski N."/>
            <person name="Teske A."/>
            <person name="Baker B.J."/>
        </authorList>
    </citation>
    <scope>NUCLEOTIDE SEQUENCE [LARGE SCALE GENOMIC DNA]</scope>
    <source>
        <strain evidence="6">B34_G17</strain>
    </source>
</reference>
<dbReference type="EMBL" id="QMQX01000113">
    <property type="protein sequence ID" value="RLE51370.1"/>
    <property type="molecule type" value="Genomic_DNA"/>
</dbReference>
<evidence type="ECO:0000259" key="5">
    <source>
        <dbReference type="PROSITE" id="PS51379"/>
    </source>
</evidence>
<feature type="domain" description="4Fe-4S ferredoxin-type" evidence="5">
    <location>
        <begin position="1"/>
        <end position="22"/>
    </location>
</feature>
<dbReference type="SUPFAM" id="SSF54862">
    <property type="entry name" value="4Fe-4S ferredoxins"/>
    <property type="match status" value="1"/>
</dbReference>
<evidence type="ECO:0000313" key="7">
    <source>
        <dbReference type="Proteomes" id="UP000272051"/>
    </source>
</evidence>
<dbReference type="Pfam" id="PF00037">
    <property type="entry name" value="Fer4"/>
    <property type="match status" value="2"/>
</dbReference>
<dbReference type="AlphaFoldDB" id="A0A497EXC5"/>
<evidence type="ECO:0000256" key="1">
    <source>
        <dbReference type="ARBA" id="ARBA00022485"/>
    </source>
</evidence>
<dbReference type="InterPro" id="IPR017896">
    <property type="entry name" value="4Fe4S_Fe-S-bd"/>
</dbReference>
<dbReference type="PANTHER" id="PTHR43687">
    <property type="entry name" value="ADENYLYLSULFATE REDUCTASE, BETA SUBUNIT"/>
    <property type="match status" value="1"/>
</dbReference>
<accession>A0A497EXC5</accession>
<comment type="caution">
    <text evidence="6">The sequence shown here is derived from an EMBL/GenBank/DDBJ whole genome shotgun (WGS) entry which is preliminary data.</text>
</comment>
<dbReference type="PROSITE" id="PS51379">
    <property type="entry name" value="4FE4S_FER_2"/>
    <property type="match status" value="3"/>
</dbReference>
<evidence type="ECO:0000256" key="2">
    <source>
        <dbReference type="ARBA" id="ARBA00022723"/>
    </source>
</evidence>
<dbReference type="GO" id="GO:0046872">
    <property type="term" value="F:metal ion binding"/>
    <property type="evidence" value="ECO:0007669"/>
    <property type="project" value="UniProtKB-KW"/>
</dbReference>
<proteinExistence type="predicted"/>
<dbReference type="GO" id="GO:0016491">
    <property type="term" value="F:oxidoreductase activity"/>
    <property type="evidence" value="ECO:0007669"/>
    <property type="project" value="UniProtKB-ARBA"/>
</dbReference>
<dbReference type="PROSITE" id="PS00198">
    <property type="entry name" value="4FE4S_FER_1"/>
    <property type="match status" value="3"/>
</dbReference>
<dbReference type="InterPro" id="IPR050572">
    <property type="entry name" value="Fe-S_Ferredoxin"/>
</dbReference>
<dbReference type="GO" id="GO:0051539">
    <property type="term" value="F:4 iron, 4 sulfur cluster binding"/>
    <property type="evidence" value="ECO:0007669"/>
    <property type="project" value="UniProtKB-KW"/>
</dbReference>
<evidence type="ECO:0000256" key="3">
    <source>
        <dbReference type="ARBA" id="ARBA00023004"/>
    </source>
</evidence>
<keyword evidence="2" id="KW-0479">Metal-binding</keyword>
<evidence type="ECO:0000256" key="4">
    <source>
        <dbReference type="ARBA" id="ARBA00023014"/>
    </source>
</evidence>
<dbReference type="PANTHER" id="PTHR43687:SF3">
    <property type="entry name" value="4FE-4S FERREDOXIN-TYPE DOMAIN-CONTAINING PROTEIN"/>
    <property type="match status" value="1"/>
</dbReference>
<keyword evidence="3" id="KW-0408">Iron</keyword>
<protein>
    <recommendedName>
        <fullName evidence="5">4Fe-4S ferredoxin-type domain-containing protein</fullName>
    </recommendedName>
</protein>